<organism evidence="1 2">
    <name type="scientific">Sphingomonas tabacisoli</name>
    <dbReference type="NCBI Taxonomy" id="2249466"/>
    <lineage>
        <taxon>Bacteria</taxon>
        <taxon>Pseudomonadati</taxon>
        <taxon>Pseudomonadota</taxon>
        <taxon>Alphaproteobacteria</taxon>
        <taxon>Sphingomonadales</taxon>
        <taxon>Sphingomonadaceae</taxon>
        <taxon>Sphingomonas</taxon>
    </lineage>
</organism>
<name>A0ABW4I5J3_9SPHN</name>
<evidence type="ECO:0000313" key="2">
    <source>
        <dbReference type="Proteomes" id="UP001597115"/>
    </source>
</evidence>
<comment type="caution">
    <text evidence="1">The sequence shown here is derived from an EMBL/GenBank/DDBJ whole genome shotgun (WGS) entry which is preliminary data.</text>
</comment>
<dbReference type="InterPro" id="IPR018673">
    <property type="entry name" value="DUF2141"/>
</dbReference>
<gene>
    <name evidence="1" type="ORF">ACFSCW_11970</name>
</gene>
<proteinExistence type="predicted"/>
<keyword evidence="2" id="KW-1185">Reference proteome</keyword>
<reference evidence="2" key="1">
    <citation type="journal article" date="2019" name="Int. J. Syst. Evol. Microbiol.">
        <title>The Global Catalogue of Microorganisms (GCM) 10K type strain sequencing project: providing services to taxonomists for standard genome sequencing and annotation.</title>
        <authorList>
            <consortium name="The Broad Institute Genomics Platform"/>
            <consortium name="The Broad Institute Genome Sequencing Center for Infectious Disease"/>
            <person name="Wu L."/>
            <person name="Ma J."/>
        </authorList>
    </citation>
    <scope>NUCLEOTIDE SEQUENCE [LARGE SCALE GENOMIC DNA]</scope>
    <source>
        <strain evidence="2">CGMCC 1.16275</strain>
    </source>
</reference>
<dbReference type="EMBL" id="JBHUDY010000001">
    <property type="protein sequence ID" value="MFD1612517.1"/>
    <property type="molecule type" value="Genomic_DNA"/>
</dbReference>
<sequence length="140" mass="15060">MAAAVAAAPPAAVMVEVDNVRNARGRVHVDLCLEAKFLSDDCALSGDAPARPGTTIVTVLNVPPGRYAAQVFHDENNNRKVDRALFGIPKEGIGFSRDAPIGLGPPKWRDAVFEHRQDGQVIRLKMRYYLGAKGPATAAR</sequence>
<evidence type="ECO:0000313" key="1">
    <source>
        <dbReference type="EMBL" id="MFD1612517.1"/>
    </source>
</evidence>
<dbReference type="Proteomes" id="UP001597115">
    <property type="component" value="Unassembled WGS sequence"/>
</dbReference>
<accession>A0ABW4I5J3</accession>
<dbReference type="RefSeq" id="WP_380889463.1">
    <property type="nucleotide sequence ID" value="NZ_JBHUDY010000001.1"/>
</dbReference>
<protein>
    <submittedName>
        <fullName evidence="1">DUF2141 domain-containing protein</fullName>
    </submittedName>
</protein>
<dbReference type="Pfam" id="PF09912">
    <property type="entry name" value="DUF2141"/>
    <property type="match status" value="1"/>
</dbReference>